<dbReference type="PANTHER" id="PTHR34281:SF7">
    <property type="entry name" value="PROTEIN EARLY FLOWERING 3"/>
    <property type="match status" value="1"/>
</dbReference>
<proteinExistence type="predicted"/>
<gene>
    <name evidence="1" type="ORF">Gogos_019081</name>
</gene>
<dbReference type="InterPro" id="IPR039319">
    <property type="entry name" value="ELF3-like"/>
</dbReference>
<sequence length="114" mass="12620">MRGGKDEMSPIFPKLHVNVTNKGPKVPPRNKMALYEQLNVPSQRFNSGSLSMLPLQPNNNNNSLAPLISSNHNGGDEKSMLVPIYNSHESSILAEKFRSYSILGIKLNTMKGNQ</sequence>
<name>A0A7J9BGA4_GOSGO</name>
<comment type="caution">
    <text evidence="1">The sequence shown here is derived from an EMBL/GenBank/DDBJ whole genome shotgun (WGS) entry which is preliminary data.</text>
</comment>
<dbReference type="PANTHER" id="PTHR34281">
    <property type="entry name" value="PROTEIN EARLY FLOWERING 3"/>
    <property type="match status" value="1"/>
</dbReference>
<evidence type="ECO:0000313" key="2">
    <source>
        <dbReference type="Proteomes" id="UP000593579"/>
    </source>
</evidence>
<dbReference type="AlphaFoldDB" id="A0A7J9BGA4"/>
<protein>
    <submittedName>
        <fullName evidence="1">Uncharacterized protein</fullName>
    </submittedName>
</protein>
<dbReference type="OrthoDB" id="1939092at2759"/>
<dbReference type="EMBL" id="JABEZY010000003">
    <property type="protein sequence ID" value="MBA0735217.1"/>
    <property type="molecule type" value="Genomic_DNA"/>
</dbReference>
<evidence type="ECO:0000313" key="1">
    <source>
        <dbReference type="EMBL" id="MBA0735217.1"/>
    </source>
</evidence>
<keyword evidence="2" id="KW-1185">Reference proteome</keyword>
<dbReference type="GO" id="GO:2000028">
    <property type="term" value="P:regulation of photoperiodism, flowering"/>
    <property type="evidence" value="ECO:0007669"/>
    <property type="project" value="InterPro"/>
</dbReference>
<organism evidence="1 2">
    <name type="scientific">Gossypium gossypioides</name>
    <name type="common">Mexican cotton</name>
    <name type="synonym">Selera gossypioides</name>
    <dbReference type="NCBI Taxonomy" id="34282"/>
    <lineage>
        <taxon>Eukaryota</taxon>
        <taxon>Viridiplantae</taxon>
        <taxon>Streptophyta</taxon>
        <taxon>Embryophyta</taxon>
        <taxon>Tracheophyta</taxon>
        <taxon>Spermatophyta</taxon>
        <taxon>Magnoliopsida</taxon>
        <taxon>eudicotyledons</taxon>
        <taxon>Gunneridae</taxon>
        <taxon>Pentapetalae</taxon>
        <taxon>rosids</taxon>
        <taxon>malvids</taxon>
        <taxon>Malvales</taxon>
        <taxon>Malvaceae</taxon>
        <taxon>Malvoideae</taxon>
        <taxon>Gossypium</taxon>
    </lineage>
</organism>
<reference evidence="1 2" key="1">
    <citation type="journal article" date="2019" name="Genome Biol. Evol.">
        <title>Insights into the evolution of the New World diploid cottons (Gossypium, subgenus Houzingenia) based on genome sequencing.</title>
        <authorList>
            <person name="Grover C.E."/>
            <person name="Arick M.A. 2nd"/>
            <person name="Thrash A."/>
            <person name="Conover J.L."/>
            <person name="Sanders W.S."/>
            <person name="Peterson D.G."/>
            <person name="Frelichowski J.E."/>
            <person name="Scheffler J.A."/>
            <person name="Scheffler B.E."/>
            <person name="Wendel J.F."/>
        </authorList>
    </citation>
    <scope>NUCLEOTIDE SEQUENCE [LARGE SCALE GENOMIC DNA]</scope>
    <source>
        <strain evidence="1">5</strain>
        <tissue evidence="1">Leaf</tissue>
    </source>
</reference>
<accession>A0A7J9BGA4</accession>
<dbReference type="Proteomes" id="UP000593579">
    <property type="component" value="Unassembled WGS sequence"/>
</dbReference>